<dbReference type="InterPro" id="IPR000595">
    <property type="entry name" value="cNMP-bd_dom"/>
</dbReference>
<dbReference type="PANTHER" id="PTHR23253">
    <property type="entry name" value="EUKARYOTIC TRANSLATION INITIATION FACTOR 4 GAMMA"/>
    <property type="match status" value="1"/>
</dbReference>
<dbReference type="GO" id="GO:0016281">
    <property type="term" value="C:eukaryotic translation initiation factor 4F complex"/>
    <property type="evidence" value="ECO:0007669"/>
    <property type="project" value="TreeGrafter"/>
</dbReference>
<dbReference type="OrthoDB" id="430183at2759"/>
<feature type="region of interest" description="Disordered" evidence="4">
    <location>
        <begin position="928"/>
        <end position="1000"/>
    </location>
</feature>
<sequence length="1488" mass="163529">MGTTFFVTDTGTLEVSVNGNVVNTLKEGKAFGGLALLYNCPRTATVQALSKAGVWGANGNNFKQVLAQNAANRQADNLKFLDSIKVFDGLNQKQKDQIALSAFSEAFEAGQRVATQGESLAAIYFVKRGGLSVMSGGEVKADGKFQGGVQAQKLSSGEYIGAALLLSQKQRPSWDHTLLADAKTELLCISVKDLKEVLGNDLGGILESALVQKGLRMCPVMSQFSSTQRNDIAKSVVIKDLKSGGALPDGVRYVIVLEGTISGTHKEEQERVRLYKEGSQHACLCLKVPQLLGSARNRFQRGPSWGIHGWNDTVATPVGKPPPPTGRVAYAWYLAGEPRQFEDYACAILVNAWFIKQNGLRPNADMVVVHFEEVPRRSRFEKLGIKLIKVHQTTSKGMYQWVQSYLKLRVASLYQYDRIIYMDADSFPIGSLDNLFDLANFPVEIATPFSYWDGHGAMSGGPMIIDPRRIFYDRDFGSVLDTSSSLHLASEMDWVNRRFKDTISLLPGYYTMLIGEFCGDDGVHKPPFVYRHWQKYFGESAEWVLKHATVTLERAQWLEDGGLLESNAASEAKSEIRNFVAGSNDARVGYLTKEGLLGALKELGLAAIGNAEEASDLTRKLIVAKKVHIFRHLSSEQINKLVQSFVLQRYRKGAHVIKQGEVGASFFVIASGDVNVEIDGKFIRTMTKNSYFGERALLFDEPRTATVEVSSPEAELWSIEKSTFSSIVAGKMQQELMHRIRLFGFAIQSPQLFGFDIPLSSQIPIHICSKALELCKQSPAPDPRLSKKLPDMSANPSTLSSFAPEFQPSGAAPAHTMQNQYYSSSATYCQYRGQEQGAMTGYYANTAYGYDCYQDVAYSNAAYSGDAYNQGYYGDGHYTNSNFGHYAKSAYASRPRNPRAAAINLDDFSDISDSDSDAEIPAKIAAAKEKKVPDALDTSSEAISEDAEPAEEPSPCAADEAAGLLEGKTSTPSSCEEDASSEAELSVSSGSCEPEEEELGPMISEEVVSDPETVFSLKQMLKWRGAVLKSEEEPLIIYRTQIVEEKEPVPVTKTPKGKVSSKSKAGKLEVSENSWAAQQRKLKQSEVSQDPCEQVARTIKSILNKLTLEKFAGLSQQLLQCGLRTSTHVEVLIHEVFEKATMQHHFIDMYTDLCVLLHEHFTAQPFEDCSGKADGRKMTFKRLLLDECQMSFERLLSPPEGLELLAAEDRTAAEVRYKTSMLGNIRLVGGLLSRGMLASRVGIAILEELLSNPTPEALESIAAMLTVLGPTADNKDWPQFTALNAIFDQISTIVKGKKCPARERFLLKDLLDLRSARWVDKRPKKIERAITLAQVADSAAGRKVEERLIRKVASMPAPVPAYEQDKFREGTRKALVELRHSGCVEEAVNRIKALGVPPERDQAAEISEILCFTVQEGAASVRALDLKALSAVVDRSWKDDALAQGAGLFVKDVAPDLGFDVPGLSKILSEEVCMLLPEAADAVNIFLG</sequence>
<dbReference type="GO" id="GO:0003729">
    <property type="term" value="F:mRNA binding"/>
    <property type="evidence" value="ECO:0007669"/>
    <property type="project" value="TreeGrafter"/>
</dbReference>
<dbReference type="Proteomes" id="UP000601435">
    <property type="component" value="Unassembled WGS sequence"/>
</dbReference>
<reference evidence="6" key="1">
    <citation type="submission" date="2021-02" db="EMBL/GenBank/DDBJ databases">
        <authorList>
            <person name="Dougan E. K."/>
            <person name="Rhodes N."/>
            <person name="Thang M."/>
            <person name="Chan C."/>
        </authorList>
    </citation>
    <scope>NUCLEOTIDE SEQUENCE</scope>
</reference>
<evidence type="ECO:0000256" key="3">
    <source>
        <dbReference type="ARBA" id="ARBA00022917"/>
    </source>
</evidence>
<feature type="domain" description="Cyclic nucleotide-binding" evidence="5">
    <location>
        <begin position="86"/>
        <end position="199"/>
    </location>
</feature>
<keyword evidence="3" id="KW-0648">Protein biosynthesis</keyword>
<accession>A0A812S0X0</accession>
<dbReference type="Gene3D" id="2.60.120.10">
    <property type="entry name" value="Jelly Rolls"/>
    <property type="match status" value="3"/>
</dbReference>
<dbReference type="Gene3D" id="1.25.40.180">
    <property type="match status" value="2"/>
</dbReference>
<evidence type="ECO:0000313" key="7">
    <source>
        <dbReference type="Proteomes" id="UP000601435"/>
    </source>
</evidence>
<dbReference type="InterPro" id="IPR018490">
    <property type="entry name" value="cNMP-bd_dom_sf"/>
</dbReference>
<feature type="domain" description="Cyclic nucleotide-binding" evidence="5">
    <location>
        <begin position="1"/>
        <end position="83"/>
    </location>
</feature>
<feature type="compositionally biased region" description="Low complexity" evidence="4">
    <location>
        <begin position="982"/>
        <end position="991"/>
    </location>
</feature>
<dbReference type="Pfam" id="PF02854">
    <property type="entry name" value="MIF4G"/>
    <property type="match status" value="1"/>
</dbReference>
<evidence type="ECO:0000259" key="5">
    <source>
        <dbReference type="PROSITE" id="PS50042"/>
    </source>
</evidence>
<dbReference type="Gene3D" id="3.90.550.10">
    <property type="entry name" value="Spore Coat Polysaccharide Biosynthesis Protein SpsA, Chain A"/>
    <property type="match status" value="1"/>
</dbReference>
<dbReference type="InterPro" id="IPR016024">
    <property type="entry name" value="ARM-type_fold"/>
</dbReference>
<evidence type="ECO:0000313" key="6">
    <source>
        <dbReference type="EMBL" id="CAE7462721.1"/>
    </source>
</evidence>
<dbReference type="PROSITE" id="PS50042">
    <property type="entry name" value="CNMP_BINDING_3"/>
    <property type="match status" value="3"/>
</dbReference>
<evidence type="ECO:0000256" key="4">
    <source>
        <dbReference type="SAM" id="MobiDB-lite"/>
    </source>
</evidence>
<dbReference type="SUPFAM" id="SSF51206">
    <property type="entry name" value="cAMP-binding domain-like"/>
    <property type="match status" value="3"/>
</dbReference>
<dbReference type="PRINTS" id="PR00103">
    <property type="entry name" value="CAMPKINASE"/>
</dbReference>
<dbReference type="GO" id="GO:0003743">
    <property type="term" value="F:translation initiation factor activity"/>
    <property type="evidence" value="ECO:0007669"/>
    <property type="project" value="UniProtKB-KW"/>
</dbReference>
<dbReference type="CDD" id="cd00038">
    <property type="entry name" value="CAP_ED"/>
    <property type="match status" value="3"/>
</dbReference>
<dbReference type="SUPFAM" id="SSF48371">
    <property type="entry name" value="ARM repeat"/>
    <property type="match status" value="1"/>
</dbReference>
<evidence type="ECO:0000256" key="2">
    <source>
        <dbReference type="ARBA" id="ARBA00022540"/>
    </source>
</evidence>
<comment type="similarity">
    <text evidence="1">Belongs to the eukaryotic initiation factor 4G family.</text>
</comment>
<dbReference type="SMART" id="SM00543">
    <property type="entry name" value="MIF4G"/>
    <property type="match status" value="1"/>
</dbReference>
<name>A0A812S0X0_9DINO</name>
<dbReference type="InterPro" id="IPR003890">
    <property type="entry name" value="MIF4G-like_typ-3"/>
</dbReference>
<keyword evidence="2" id="KW-0396">Initiation factor</keyword>
<dbReference type="EMBL" id="CAJNJA010020631">
    <property type="protein sequence ID" value="CAE7462721.1"/>
    <property type="molecule type" value="Genomic_DNA"/>
</dbReference>
<dbReference type="SMART" id="SM00100">
    <property type="entry name" value="cNMP"/>
    <property type="match status" value="2"/>
</dbReference>
<dbReference type="InterPro" id="IPR029044">
    <property type="entry name" value="Nucleotide-diphossugar_trans"/>
</dbReference>
<dbReference type="InterPro" id="IPR018488">
    <property type="entry name" value="cNMP-bd_CS"/>
</dbReference>
<dbReference type="PROSITE" id="PS00888">
    <property type="entry name" value="CNMP_BINDING_1"/>
    <property type="match status" value="1"/>
</dbReference>
<evidence type="ECO:0000256" key="1">
    <source>
        <dbReference type="ARBA" id="ARBA00005775"/>
    </source>
</evidence>
<feature type="domain" description="Cyclic nucleotide-binding" evidence="5">
    <location>
        <begin position="629"/>
        <end position="728"/>
    </location>
</feature>
<dbReference type="PANTHER" id="PTHR23253:SF9">
    <property type="entry name" value="EUKARYOTIC TRANSLATION INITIATION FACTOR 4 GAMMA 2"/>
    <property type="match status" value="1"/>
</dbReference>
<dbReference type="PROSITE" id="PS00889">
    <property type="entry name" value="CNMP_BINDING_2"/>
    <property type="match status" value="1"/>
</dbReference>
<dbReference type="Pfam" id="PF00027">
    <property type="entry name" value="cNMP_binding"/>
    <property type="match status" value="2"/>
</dbReference>
<organism evidence="6 7">
    <name type="scientific">Symbiodinium necroappetens</name>
    <dbReference type="NCBI Taxonomy" id="1628268"/>
    <lineage>
        <taxon>Eukaryota</taxon>
        <taxon>Sar</taxon>
        <taxon>Alveolata</taxon>
        <taxon>Dinophyceae</taxon>
        <taxon>Suessiales</taxon>
        <taxon>Symbiodiniaceae</taxon>
        <taxon>Symbiodinium</taxon>
    </lineage>
</organism>
<keyword evidence="7" id="KW-1185">Reference proteome</keyword>
<protein>
    <recommendedName>
        <fullName evidence="5">Cyclic nucleotide-binding domain-containing protein</fullName>
    </recommendedName>
</protein>
<comment type="caution">
    <text evidence="6">The sequence shown here is derived from an EMBL/GenBank/DDBJ whole genome shotgun (WGS) entry which is preliminary data.</text>
</comment>
<proteinExistence type="inferred from homology"/>
<gene>
    <name evidence="6" type="ORF">SNEC2469_LOCUS12959</name>
</gene>
<feature type="compositionally biased region" description="Low complexity" evidence="4">
    <location>
        <begin position="953"/>
        <end position="962"/>
    </location>
</feature>
<dbReference type="SUPFAM" id="SSF53448">
    <property type="entry name" value="Nucleotide-diphospho-sugar transferases"/>
    <property type="match status" value="1"/>
</dbReference>
<dbReference type="InterPro" id="IPR014710">
    <property type="entry name" value="RmlC-like_jellyroll"/>
</dbReference>